<reference evidence="3 4" key="1">
    <citation type="submission" date="2019-07" db="EMBL/GenBank/DDBJ databases">
        <authorList>
            <person name="Zhou L.-Y."/>
        </authorList>
    </citation>
    <scope>NUCLEOTIDE SEQUENCE [LARGE SCALE GENOMIC DNA]</scope>
    <source>
        <strain evidence="3 4">YIM 101269</strain>
    </source>
</reference>
<feature type="domain" description="DUF2264" evidence="2">
    <location>
        <begin position="10"/>
        <end position="356"/>
    </location>
</feature>
<dbReference type="PANTHER" id="PTHR35339:SF4">
    <property type="entry name" value="LINALOOL DEHYDRATASE_ISOMERASE DOMAIN-CONTAINING PROTEIN"/>
    <property type="match status" value="1"/>
</dbReference>
<dbReference type="Pfam" id="PF10022">
    <property type="entry name" value="DUF2264"/>
    <property type="match status" value="1"/>
</dbReference>
<comment type="caution">
    <text evidence="3">The sequence shown here is derived from an EMBL/GenBank/DDBJ whole genome shotgun (WGS) entry which is preliminary data.</text>
</comment>
<dbReference type="InterPro" id="IPR016624">
    <property type="entry name" value="UCP014753"/>
</dbReference>
<evidence type="ECO:0000313" key="4">
    <source>
        <dbReference type="Proteomes" id="UP000317638"/>
    </source>
</evidence>
<evidence type="ECO:0000259" key="2">
    <source>
        <dbReference type="Pfam" id="PF10022"/>
    </source>
</evidence>
<gene>
    <name evidence="3" type="ORF">FOJ82_11520</name>
</gene>
<protein>
    <submittedName>
        <fullName evidence="3">DUF2264 domain-containing protein</fullName>
    </submittedName>
</protein>
<feature type="region of interest" description="Disordered" evidence="1">
    <location>
        <begin position="543"/>
        <end position="564"/>
    </location>
</feature>
<dbReference type="PANTHER" id="PTHR35339">
    <property type="entry name" value="LINALOOL DEHYDRATASE_ISOMERASE DOMAIN-CONTAINING PROTEIN"/>
    <property type="match status" value="1"/>
</dbReference>
<sequence>MTSQAASWDRGRLAAFADQLLLAVRPYATEGRARFNLPGERSGLGSDIDGLEAFARTFLMAGFRLRGEGGADPHGLAEWYAAGLDAGTDPNSAERWLRLDEHPQAKVEAASIALILDVTREWIWDRLPSTVQRNVIAYLAAAVGDDTYPQINWVWFRLVVQTFLRSVDGPHEISEMAADLATHDTFLRADGWLADGPERAYDHYTGWALHLYPTLWAGMRGAEDLAAPRVTSDRALLDRFLTDAVRLVGADGSPLLQGRSLVYRFAAAAPFWVGAMAEVPSVPLGQLRRAGSRIVEHFATRGVPNADGLLDLGWFGSWPDLAQAYSGTGSAYWASKGMLGLALPADHPVWTSPEVPLPAEAADEITVVRAPGWLVSSTASDGIVRVINHGTDHALVGAQVADSPLYARLGYSTATAPLLDAESWLNPLDNSVAVVDGDGNASHRSGMDLLEVRMDETDAGPVGVAASATDAHWVAADEVQIHHGSGFTGTATPAGRLTVVSIVRGASEIRLAQLVDAPERARQLRIGGWSVADTAADRLQSVVHSDAAASRSEDRTDAGPLGRHTTTPWVGFDLPLESWVWALVELSGNAGTARPVVDVVETATGIEVTVTWPDGRRTATSVNTDRPRAIPAGGGNRTDPEPGLQMKEYE</sequence>
<dbReference type="AlphaFoldDB" id="A0A553JZK2"/>
<proteinExistence type="predicted"/>
<evidence type="ECO:0000313" key="3">
    <source>
        <dbReference type="EMBL" id="TRY17886.1"/>
    </source>
</evidence>
<dbReference type="EMBL" id="VKKG01000004">
    <property type="protein sequence ID" value="TRY17886.1"/>
    <property type="molecule type" value="Genomic_DNA"/>
</dbReference>
<keyword evidence="4" id="KW-1185">Reference proteome</keyword>
<feature type="region of interest" description="Disordered" evidence="1">
    <location>
        <begin position="617"/>
        <end position="650"/>
    </location>
</feature>
<dbReference type="OrthoDB" id="9813465at2"/>
<accession>A0A553JZK2</accession>
<dbReference type="RefSeq" id="WP_143938626.1">
    <property type="nucleotide sequence ID" value="NZ_VKKG01000004.1"/>
</dbReference>
<evidence type="ECO:0000256" key="1">
    <source>
        <dbReference type="SAM" id="MobiDB-lite"/>
    </source>
</evidence>
<name>A0A553JZK2_9ACTN</name>
<dbReference type="InterPro" id="IPR049349">
    <property type="entry name" value="DUF2264_N"/>
</dbReference>
<organism evidence="3 4">
    <name type="scientific">Tessaracoccus rhinocerotis</name>
    <dbReference type="NCBI Taxonomy" id="1689449"/>
    <lineage>
        <taxon>Bacteria</taxon>
        <taxon>Bacillati</taxon>
        <taxon>Actinomycetota</taxon>
        <taxon>Actinomycetes</taxon>
        <taxon>Propionibacteriales</taxon>
        <taxon>Propionibacteriaceae</taxon>
        <taxon>Tessaracoccus</taxon>
    </lineage>
</organism>
<dbReference type="Proteomes" id="UP000317638">
    <property type="component" value="Unassembled WGS sequence"/>
</dbReference>